<dbReference type="CDD" id="cd18808">
    <property type="entry name" value="SF1_C_Upf1"/>
    <property type="match status" value="1"/>
</dbReference>
<evidence type="ECO:0000256" key="4">
    <source>
        <dbReference type="ARBA" id="ARBA00022806"/>
    </source>
</evidence>
<dbReference type="Proteomes" id="UP000612009">
    <property type="component" value="Unassembled WGS sequence"/>
</dbReference>
<keyword evidence="4" id="KW-0347">Helicase</keyword>
<evidence type="ECO:0000313" key="11">
    <source>
        <dbReference type="Proteomes" id="UP000612009"/>
    </source>
</evidence>
<protein>
    <submittedName>
        <fullName evidence="10">AAA domain protein</fullName>
    </submittedName>
</protein>
<dbReference type="GO" id="GO:0016787">
    <property type="term" value="F:hydrolase activity"/>
    <property type="evidence" value="ECO:0007669"/>
    <property type="project" value="UniProtKB-KW"/>
</dbReference>
<dbReference type="InterPro" id="IPR041677">
    <property type="entry name" value="DNA2/NAM7_AAA_11"/>
</dbReference>
<comment type="similarity">
    <text evidence="1">Belongs to the DNA2/NAM7 helicase family.</text>
</comment>
<dbReference type="GO" id="GO:0005524">
    <property type="term" value="F:ATP binding"/>
    <property type="evidence" value="ECO:0007669"/>
    <property type="project" value="UniProtKB-KW"/>
</dbReference>
<comment type="caution">
    <text evidence="10">The sequence shown here is derived from an EMBL/GenBank/DDBJ whole genome shotgun (WGS) entry which is preliminary data.</text>
</comment>
<evidence type="ECO:0000313" key="10">
    <source>
        <dbReference type="EMBL" id="CAD6492268.1"/>
    </source>
</evidence>
<keyword evidence="3" id="KW-0378">Hydrolase</keyword>
<dbReference type="InterPro" id="IPR011335">
    <property type="entry name" value="Restrct_endonuc-II-like"/>
</dbReference>
<dbReference type="InterPro" id="IPR027417">
    <property type="entry name" value="P-loop_NTPase"/>
</dbReference>
<gene>
    <name evidence="10" type="ORF">LAKADJCE_00269</name>
</gene>
<keyword evidence="5" id="KW-0067">ATP-binding</keyword>
<evidence type="ECO:0000259" key="7">
    <source>
        <dbReference type="Pfam" id="PF13086"/>
    </source>
</evidence>
<feature type="domain" description="DNA2/NAM7 helicase helicase" evidence="7">
    <location>
        <begin position="417"/>
        <end position="572"/>
    </location>
</feature>
<feature type="coiled-coil region" evidence="6">
    <location>
        <begin position="15"/>
        <end position="42"/>
    </location>
</feature>
<sequence>MNKQINNGIKLFEYLEKLSLLNISVRKNIKNLSKEEEKLNLEDKDFLPIIDKIFLKNRNIEADKPDDLFFSIERYKIENPPKLPKQLEKWIDFESISFIKPEPKEFIVLTEKFEDDKKRIIAFDKLISGSGEKNSNLNEWITKNEFGDYEKINENPKKIFFEDFPELIKLYEDWIELKWTKWEEKNHEYFISNQAYDKFYSLRSFLKTESDSYDLLWGHDVLSWKQNGKEIYHPTFFTPLVIEFDPDRNIISIKSDSNLKTFFDVSFVREVLDDKNTNLVDIDSLAERINKKINDGDFDIWDYSLIHKYLQQLVHYISPDGESKYNNRGEEIIIKTQPTAFNFHHLFLLKKSGKSWADYAKKIQEDIKNNNKLTPFLTDLVCDDVNKNEERDSEETDNDNIQSDKEIDSELYFPLPYNNEQKKIAKQIESNYGAVVQGPPGTGKTHTIANLISRFLALGKTVLVTSQTVQALSVLKNHIPKEIRSMVVSQVEANSRNDDLQSSVAEINTILSDTTEFTNEKKKRIEKELQNIREKIAQKNNDFEKISLLDSREKIIIGIEKFTPIKGAKFITEFQDNNEFKISDDIHYNDELAISQSEINSYISALRSADSEIWDFVKLDRIPTIDILPPLDSLERFFELNKELNKEELQLFKLYVPDNEGLKNIDNIEENINDYNTHKEKASKFEKRLKEVRFFKKNNISELSFFDKTKENNISDVYDALKILKETLLSFNEPYEKELFEILKNDNQKQKWENILIKIKGILKKYNESESILLGKEIKLIDKYDIDHISALEIISKIANQAKNNDDKVKKGIGLLFNLNIKKFIKKTKIDGKEICNNNDIEVINAYFLKIKLENDLKNIWKQAFQSMVNKKEFSNPFNIVEFEGVIDSITRIIYFEKDNSKLNTNIKNYKLFKEVNIFDLSFIENALTVFDNFLSYFKSNEYENLINGIATYFEKDNAHKKTLLLATYIKEKNIDKIIDMKKEIEELNERKKLSIEYSELKDEIFNEAVQKLKLNKHNHKNVIEYLQNLETGNLEEIKSFYKQIPDLINKQNKSEEIKLIEDVLRGRLPKTVDEIKLTIKKDGDIQINIEENWRWKRLISWLDELHSGNPISKISKELWILKNKERDLVRDFVEISAWMHLKKRVTKKQKEALASFALSMKKRGKGLGKYAPKHLADAKKSLEVGKNAVPVWIMPINTIHELFPNPTAGMFDIVIFDEASQVDTRGLNIAYIGEKLLIVGDDEQVSPTTFTTQSKVTDLITRYISDVPNSHHFSNTSSLFDIAKIKMTDIITLTEHFRSVEEIIGFSNSLSYNGNLKILRDQLPKYKLDPILESVFVENGFEETNAQINKPEAEAILEKLKEVLQNEKYKETDEEGETRPLTLGIVSLLGKDQSKYIMKLIGENIPSKEIEKRKITCGDPYVFQGDERDIMFISMVKAPDLYNPKKTITPYTISQKAYKQRVNVAMSRAKNKMILFHSIPKDKLANPDDLRKRILDWFYNHKIEERKAGLQAIREEVNRGRASEFAYQVAEIIINNGYKVIPEYEVAGYRIDLVVQGEKAKLAIECDGDKYHNRIEKWQEDIERQEVLERSGWTFWRITGSAFYRHREKALDSLWDKLNELNIKSEV</sequence>
<dbReference type="PANTHER" id="PTHR43788:SF8">
    <property type="entry name" value="DNA-BINDING PROTEIN SMUBP-2"/>
    <property type="match status" value="1"/>
</dbReference>
<accession>A0A811T8W1</accession>
<feature type="domain" description="Restriction endonuclease type II-like" evidence="9">
    <location>
        <begin position="1526"/>
        <end position="1619"/>
    </location>
</feature>
<evidence type="ECO:0000256" key="5">
    <source>
        <dbReference type="ARBA" id="ARBA00022840"/>
    </source>
</evidence>
<proteinExistence type="inferred from homology"/>
<dbReference type="InterPro" id="IPR049468">
    <property type="entry name" value="Restrct_endonuc-II-like_dom"/>
</dbReference>
<name>A0A811T8W1_9EURY</name>
<dbReference type="Pfam" id="PF13086">
    <property type="entry name" value="AAA_11"/>
    <property type="match status" value="1"/>
</dbReference>
<feature type="coiled-coil region" evidence="6">
    <location>
        <begin position="515"/>
        <end position="542"/>
    </location>
</feature>
<evidence type="ECO:0000256" key="1">
    <source>
        <dbReference type="ARBA" id="ARBA00007913"/>
    </source>
</evidence>
<dbReference type="InterPro" id="IPR041679">
    <property type="entry name" value="DNA2/NAM7-like_C"/>
</dbReference>
<dbReference type="Pfam" id="PF18741">
    <property type="entry name" value="MTES_1575"/>
    <property type="match status" value="1"/>
</dbReference>
<dbReference type="SUPFAM" id="SSF52980">
    <property type="entry name" value="Restriction endonuclease-like"/>
    <property type="match status" value="1"/>
</dbReference>
<dbReference type="InterPro" id="IPR047187">
    <property type="entry name" value="SF1_C_Upf1"/>
</dbReference>
<dbReference type="GO" id="GO:0043139">
    <property type="term" value="F:5'-3' DNA helicase activity"/>
    <property type="evidence" value="ECO:0007669"/>
    <property type="project" value="TreeGrafter"/>
</dbReference>
<organism evidence="10 11">
    <name type="scientific">Candidatus Argoarchaeum ethanivorans</name>
    <dbReference type="NCBI Taxonomy" id="2608793"/>
    <lineage>
        <taxon>Archaea</taxon>
        <taxon>Methanobacteriati</taxon>
        <taxon>Methanobacteriota</taxon>
        <taxon>Stenosarchaea group</taxon>
        <taxon>Methanomicrobia</taxon>
        <taxon>Methanosarcinales</taxon>
        <taxon>Methanosarcinales incertae sedis</taxon>
        <taxon>GOM Arc I cluster</taxon>
        <taxon>Candidatus Argoarchaeum</taxon>
    </lineage>
</organism>
<reference evidence="10" key="1">
    <citation type="submission" date="2020-10" db="EMBL/GenBank/DDBJ databases">
        <authorList>
            <person name="Hahn C.J."/>
            <person name="Laso-Perez R."/>
            <person name="Vulcano F."/>
            <person name="Vaziourakis K.-M."/>
            <person name="Stokke R."/>
            <person name="Steen I.H."/>
            <person name="Teske A."/>
            <person name="Boetius A."/>
            <person name="Liebeke M."/>
            <person name="Amann R."/>
            <person name="Knittel K."/>
        </authorList>
    </citation>
    <scope>NUCLEOTIDE SEQUENCE</scope>
    <source>
        <strain evidence="10">Gfbio:e3339647-f889-4370-9287-4fb5cb688e4c:AG392J18_GoMArc1</strain>
    </source>
</reference>
<dbReference type="InterPro" id="IPR050534">
    <property type="entry name" value="Coronavir_polyprotein_1ab"/>
</dbReference>
<evidence type="ECO:0000256" key="3">
    <source>
        <dbReference type="ARBA" id="ARBA00022801"/>
    </source>
</evidence>
<dbReference type="Gene3D" id="3.40.50.300">
    <property type="entry name" value="P-loop containing nucleotide triphosphate hydrolases"/>
    <property type="match status" value="3"/>
</dbReference>
<evidence type="ECO:0000256" key="6">
    <source>
        <dbReference type="SAM" id="Coils"/>
    </source>
</evidence>
<evidence type="ECO:0000256" key="2">
    <source>
        <dbReference type="ARBA" id="ARBA00022741"/>
    </source>
</evidence>
<dbReference type="PANTHER" id="PTHR43788">
    <property type="entry name" value="DNA2/NAM7 HELICASE FAMILY MEMBER"/>
    <property type="match status" value="1"/>
</dbReference>
<evidence type="ECO:0000259" key="9">
    <source>
        <dbReference type="Pfam" id="PF18741"/>
    </source>
</evidence>
<evidence type="ECO:0000259" key="8">
    <source>
        <dbReference type="Pfam" id="PF13087"/>
    </source>
</evidence>
<dbReference type="EMBL" id="CAJHIR010000011">
    <property type="protein sequence ID" value="CAD6492268.1"/>
    <property type="molecule type" value="Genomic_DNA"/>
</dbReference>
<dbReference type="Pfam" id="PF13087">
    <property type="entry name" value="AAA_12"/>
    <property type="match status" value="1"/>
</dbReference>
<dbReference type="SUPFAM" id="SSF52540">
    <property type="entry name" value="P-loop containing nucleoside triphosphate hydrolases"/>
    <property type="match status" value="1"/>
</dbReference>
<feature type="domain" description="DNA2/NAM7 helicase-like C-terminal" evidence="8">
    <location>
        <begin position="1279"/>
        <end position="1476"/>
    </location>
</feature>
<keyword evidence="2" id="KW-0547">Nucleotide-binding</keyword>
<dbReference type="Gene3D" id="3.40.960.10">
    <property type="entry name" value="VSR Endonuclease"/>
    <property type="match status" value="1"/>
</dbReference>
<keyword evidence="6" id="KW-0175">Coiled coil</keyword>